<feature type="transmembrane region" description="Helical" evidence="1">
    <location>
        <begin position="105"/>
        <end position="125"/>
    </location>
</feature>
<evidence type="ECO:0000313" key="2">
    <source>
        <dbReference type="EMBL" id="MBO8476259.1"/>
    </source>
</evidence>
<feature type="transmembrane region" description="Helical" evidence="1">
    <location>
        <begin position="167"/>
        <end position="187"/>
    </location>
</feature>
<dbReference type="SUPFAM" id="SSF81343">
    <property type="entry name" value="Fumarate reductase respiratory complex transmembrane subunits"/>
    <property type="match status" value="1"/>
</dbReference>
<gene>
    <name evidence="2" type="ORF">IAB88_04635</name>
</gene>
<dbReference type="InterPro" id="IPR034804">
    <property type="entry name" value="SQR/QFR_C/D"/>
</dbReference>
<reference evidence="2" key="1">
    <citation type="submission" date="2020-10" db="EMBL/GenBank/DDBJ databases">
        <authorList>
            <person name="Gilroy R."/>
        </authorList>
    </citation>
    <scope>NUCLEOTIDE SEQUENCE</scope>
    <source>
        <strain evidence="2">6919</strain>
    </source>
</reference>
<dbReference type="AlphaFoldDB" id="A0A9D9IQN6"/>
<dbReference type="CDD" id="cd03498">
    <property type="entry name" value="SQR_TypeB_2_TM"/>
    <property type="match status" value="1"/>
</dbReference>
<feature type="transmembrane region" description="Helical" evidence="1">
    <location>
        <begin position="51"/>
        <end position="78"/>
    </location>
</feature>
<dbReference type="Proteomes" id="UP000823598">
    <property type="component" value="Unassembled WGS sequence"/>
</dbReference>
<proteinExistence type="predicted"/>
<keyword evidence="1" id="KW-0812">Transmembrane</keyword>
<comment type="caution">
    <text evidence="2">The sequence shown here is derived from an EMBL/GenBank/DDBJ whole genome shotgun (WGS) entry which is preliminary data.</text>
</comment>
<keyword evidence="1" id="KW-1133">Transmembrane helix</keyword>
<keyword evidence="1" id="KW-0472">Membrane</keyword>
<accession>A0A9D9IQN6</accession>
<organism evidence="2 3">
    <name type="scientific">Candidatus Limisoma faecipullorum</name>
    <dbReference type="NCBI Taxonomy" id="2840854"/>
    <lineage>
        <taxon>Bacteria</taxon>
        <taxon>Pseudomonadati</taxon>
        <taxon>Bacteroidota</taxon>
        <taxon>Bacteroidia</taxon>
        <taxon>Bacteroidales</taxon>
        <taxon>Candidatus Limisoma</taxon>
    </lineage>
</organism>
<reference evidence="2" key="2">
    <citation type="journal article" date="2021" name="PeerJ">
        <title>Extensive microbial diversity within the chicken gut microbiome revealed by metagenomics and culture.</title>
        <authorList>
            <person name="Gilroy R."/>
            <person name="Ravi A."/>
            <person name="Getino M."/>
            <person name="Pursley I."/>
            <person name="Horton D.L."/>
            <person name="Alikhan N.F."/>
            <person name="Baker D."/>
            <person name="Gharbi K."/>
            <person name="Hall N."/>
            <person name="Watson M."/>
            <person name="Adriaenssens E.M."/>
            <person name="Foster-Nyarko E."/>
            <person name="Jarju S."/>
            <person name="Secka A."/>
            <person name="Antonio M."/>
            <person name="Oren A."/>
            <person name="Chaudhuri R.R."/>
            <person name="La Ragione R."/>
            <person name="Hildebrand F."/>
            <person name="Pallen M.J."/>
        </authorList>
    </citation>
    <scope>NUCLEOTIDE SEQUENCE</scope>
    <source>
        <strain evidence="2">6919</strain>
    </source>
</reference>
<feature type="transmembrane region" description="Helical" evidence="1">
    <location>
        <begin position="12"/>
        <end position="31"/>
    </location>
</feature>
<evidence type="ECO:0000313" key="3">
    <source>
        <dbReference type="Proteomes" id="UP000823598"/>
    </source>
</evidence>
<dbReference type="InterPro" id="IPR011138">
    <property type="entry name" value="Cytochrome_b-558"/>
</dbReference>
<dbReference type="GO" id="GO:0016020">
    <property type="term" value="C:membrane"/>
    <property type="evidence" value="ECO:0007669"/>
    <property type="project" value="InterPro"/>
</dbReference>
<feature type="transmembrane region" description="Helical" evidence="1">
    <location>
        <begin position="207"/>
        <end position="228"/>
    </location>
</feature>
<sequence length="229" mass="25977">MWLTNSSLGRKVVMSVTGLFLILFVTFHVLMNTVALISPKGYNLICEFLGANWYALIGTLILAAGFVIHIIYAFWLTLQNRKARGNDRYEVTTRPKSVEWASQNMLVLGIVVVAFMIVHFAQFWAKMQLVEVMHEMGCETSAFAVGYAADGMHHIENAFSQLWTLPVYVIGLVALWFHMTHGFWSAFQSLGVSNNKWIPRFRTLGNWWATIAIALFVIQAVVFTCQYAL</sequence>
<dbReference type="NCBIfam" id="TIGR02046">
    <property type="entry name" value="sdhC_b558_fam"/>
    <property type="match status" value="1"/>
</dbReference>
<evidence type="ECO:0000256" key="1">
    <source>
        <dbReference type="SAM" id="Phobius"/>
    </source>
</evidence>
<name>A0A9D9IQN6_9BACT</name>
<dbReference type="EMBL" id="JADIMC010000053">
    <property type="protein sequence ID" value="MBO8476259.1"/>
    <property type="molecule type" value="Genomic_DNA"/>
</dbReference>
<dbReference type="Gene3D" id="1.20.1300.10">
    <property type="entry name" value="Fumarate reductase/succinate dehydrogenase, transmembrane subunit"/>
    <property type="match status" value="1"/>
</dbReference>
<protein>
    <submittedName>
        <fullName evidence="2">Succinate dehydrogenase cytochrome b subunit</fullName>
    </submittedName>
</protein>